<dbReference type="EMBL" id="QMFB01000009">
    <property type="protein sequence ID" value="RAV20186.1"/>
    <property type="molecule type" value="Genomic_DNA"/>
</dbReference>
<protein>
    <submittedName>
        <fullName evidence="1">Uncharacterized protein</fullName>
    </submittedName>
</protein>
<sequence>MAKIALEDNLNHMSSYLQSNGHEIVSMNNLADCDCCVISGQDNNVMGISDTATKASVINAQGMSDSEILQQINETVGKIQ</sequence>
<evidence type="ECO:0000313" key="1">
    <source>
        <dbReference type="EMBL" id="RAV20186.1"/>
    </source>
</evidence>
<dbReference type="AlphaFoldDB" id="A0A329MLL4"/>
<dbReference type="RefSeq" id="WP_113032083.1">
    <property type="nucleotide sequence ID" value="NZ_QMFB01000009.1"/>
</dbReference>
<dbReference type="OrthoDB" id="1708042at2"/>
<organism evidence="1 2">
    <name type="scientific">Paenibacillus contaminans</name>
    <dbReference type="NCBI Taxonomy" id="450362"/>
    <lineage>
        <taxon>Bacteria</taxon>
        <taxon>Bacillati</taxon>
        <taxon>Bacillota</taxon>
        <taxon>Bacilli</taxon>
        <taxon>Bacillales</taxon>
        <taxon>Paenibacillaceae</taxon>
        <taxon>Paenibacillus</taxon>
    </lineage>
</organism>
<proteinExistence type="predicted"/>
<name>A0A329MLL4_9BACL</name>
<dbReference type="Pfam" id="PF03698">
    <property type="entry name" value="UPF0180"/>
    <property type="match status" value="1"/>
</dbReference>
<evidence type="ECO:0000313" key="2">
    <source>
        <dbReference type="Proteomes" id="UP000250369"/>
    </source>
</evidence>
<comment type="caution">
    <text evidence="1">The sequence shown here is derived from an EMBL/GenBank/DDBJ whole genome shotgun (WGS) entry which is preliminary data.</text>
</comment>
<accession>A0A329MLL4</accession>
<gene>
    <name evidence="1" type="ORF">DQG23_17125</name>
</gene>
<dbReference type="InterPro" id="IPR005370">
    <property type="entry name" value="UPF0180"/>
</dbReference>
<keyword evidence="2" id="KW-1185">Reference proteome</keyword>
<dbReference type="Proteomes" id="UP000250369">
    <property type="component" value="Unassembled WGS sequence"/>
</dbReference>
<reference evidence="1 2" key="1">
    <citation type="journal article" date="2009" name="Int. J. Syst. Evol. Microbiol.">
        <title>Paenibacillus contaminans sp. nov., isolated from a contaminated laboratory plate.</title>
        <authorList>
            <person name="Chou J.H."/>
            <person name="Lee J.H."/>
            <person name="Lin M.C."/>
            <person name="Chang P.S."/>
            <person name="Arun A.B."/>
            <person name="Young C.C."/>
            <person name="Chen W.M."/>
        </authorList>
    </citation>
    <scope>NUCLEOTIDE SEQUENCE [LARGE SCALE GENOMIC DNA]</scope>
    <source>
        <strain evidence="1 2">CKOBP-6</strain>
    </source>
</reference>